<dbReference type="Proteomes" id="UP001328107">
    <property type="component" value="Unassembled WGS sequence"/>
</dbReference>
<gene>
    <name evidence="1" type="ORF">PMAYCL1PPCAC_20658</name>
</gene>
<comment type="caution">
    <text evidence="1">The sequence shown here is derived from an EMBL/GenBank/DDBJ whole genome shotgun (WGS) entry which is preliminary data.</text>
</comment>
<sequence>SMVSSIAKSMSSSHDINLLNLNSDVIQIIAKISPGNSTSMQMISPRWNNIVKNHLSKRTNRPIINAFIFGIQPMLGQT</sequence>
<feature type="non-terminal residue" evidence="1">
    <location>
        <position position="78"/>
    </location>
</feature>
<organism evidence="1 2">
    <name type="scientific">Pristionchus mayeri</name>
    <dbReference type="NCBI Taxonomy" id="1317129"/>
    <lineage>
        <taxon>Eukaryota</taxon>
        <taxon>Metazoa</taxon>
        <taxon>Ecdysozoa</taxon>
        <taxon>Nematoda</taxon>
        <taxon>Chromadorea</taxon>
        <taxon>Rhabditida</taxon>
        <taxon>Rhabditina</taxon>
        <taxon>Diplogasteromorpha</taxon>
        <taxon>Diplogasteroidea</taxon>
        <taxon>Neodiplogasteridae</taxon>
        <taxon>Pristionchus</taxon>
    </lineage>
</organism>
<protein>
    <recommendedName>
        <fullName evidence="3">F-box domain-containing protein</fullName>
    </recommendedName>
</protein>
<accession>A0AAN5CTD0</accession>
<feature type="non-terminal residue" evidence="1">
    <location>
        <position position="1"/>
    </location>
</feature>
<proteinExistence type="predicted"/>
<evidence type="ECO:0000313" key="1">
    <source>
        <dbReference type="EMBL" id="GMR50463.1"/>
    </source>
</evidence>
<dbReference type="AlphaFoldDB" id="A0AAN5CTD0"/>
<dbReference type="EMBL" id="BTRK01000004">
    <property type="protein sequence ID" value="GMR50463.1"/>
    <property type="molecule type" value="Genomic_DNA"/>
</dbReference>
<name>A0AAN5CTD0_9BILA</name>
<reference evidence="2" key="1">
    <citation type="submission" date="2022-10" db="EMBL/GenBank/DDBJ databases">
        <title>Genome assembly of Pristionchus species.</title>
        <authorList>
            <person name="Yoshida K."/>
            <person name="Sommer R.J."/>
        </authorList>
    </citation>
    <scope>NUCLEOTIDE SEQUENCE [LARGE SCALE GENOMIC DNA]</scope>
    <source>
        <strain evidence="2">RS5460</strain>
    </source>
</reference>
<evidence type="ECO:0000313" key="2">
    <source>
        <dbReference type="Proteomes" id="UP001328107"/>
    </source>
</evidence>
<evidence type="ECO:0008006" key="3">
    <source>
        <dbReference type="Google" id="ProtNLM"/>
    </source>
</evidence>
<keyword evidence="2" id="KW-1185">Reference proteome</keyword>